<evidence type="ECO:0000313" key="1">
    <source>
        <dbReference type="EMBL" id="KKM15400.1"/>
    </source>
</evidence>
<feature type="non-terminal residue" evidence="1">
    <location>
        <position position="1"/>
    </location>
</feature>
<comment type="caution">
    <text evidence="1">The sequence shown here is derived from an EMBL/GenBank/DDBJ whole genome shotgun (WGS) entry which is preliminary data.</text>
</comment>
<name>A0A0F9KJ96_9ZZZZ</name>
<organism evidence="1">
    <name type="scientific">marine sediment metagenome</name>
    <dbReference type="NCBI Taxonomy" id="412755"/>
    <lineage>
        <taxon>unclassified sequences</taxon>
        <taxon>metagenomes</taxon>
        <taxon>ecological metagenomes</taxon>
    </lineage>
</organism>
<proteinExistence type="predicted"/>
<accession>A0A0F9KJ96</accession>
<protein>
    <submittedName>
        <fullName evidence="1">Uncharacterized protein</fullName>
    </submittedName>
</protein>
<gene>
    <name evidence="1" type="ORF">LCGC14_1696390</name>
</gene>
<dbReference type="AlphaFoldDB" id="A0A0F9KJ96"/>
<dbReference type="EMBL" id="LAZR01014915">
    <property type="protein sequence ID" value="KKM15400.1"/>
    <property type="molecule type" value="Genomic_DNA"/>
</dbReference>
<sequence>DIIEARINELMVQIEGIINDAGRRVFATDSAAFSALSSDVRGILSLISSNYVGMSGIAYDMSSFPMRAEAEDTINVLRDGMLLGLSILKDKKVQTFMENAT</sequence>
<reference evidence="1" key="1">
    <citation type="journal article" date="2015" name="Nature">
        <title>Complex archaea that bridge the gap between prokaryotes and eukaryotes.</title>
        <authorList>
            <person name="Spang A."/>
            <person name="Saw J.H."/>
            <person name="Jorgensen S.L."/>
            <person name="Zaremba-Niedzwiedzka K."/>
            <person name="Martijn J."/>
            <person name="Lind A.E."/>
            <person name="van Eijk R."/>
            <person name="Schleper C."/>
            <person name="Guy L."/>
            <person name="Ettema T.J."/>
        </authorList>
    </citation>
    <scope>NUCLEOTIDE SEQUENCE</scope>
</reference>